<dbReference type="EMBL" id="CP013970">
    <property type="protein sequence ID" value="AXF76478.1"/>
    <property type="molecule type" value="Genomic_DNA"/>
</dbReference>
<dbReference type="RefSeq" id="WP_016189990.1">
    <property type="nucleotide sequence ID" value="NZ_CP089940.1"/>
</dbReference>
<organism evidence="2 3">
    <name type="scientific">Erwinia tracheiphila</name>
    <dbReference type="NCBI Taxonomy" id="65700"/>
    <lineage>
        <taxon>Bacteria</taxon>
        <taxon>Pseudomonadati</taxon>
        <taxon>Pseudomonadota</taxon>
        <taxon>Gammaproteobacteria</taxon>
        <taxon>Enterobacterales</taxon>
        <taxon>Erwiniaceae</taxon>
        <taxon>Erwinia</taxon>
    </lineage>
</organism>
<protein>
    <submittedName>
        <fullName evidence="2">Uncharacterized protein</fullName>
    </submittedName>
</protein>
<dbReference type="AlphaFoldDB" id="A0A0M2KDX8"/>
<dbReference type="Proteomes" id="UP000264980">
    <property type="component" value="Chromosome"/>
</dbReference>
<evidence type="ECO:0000313" key="3">
    <source>
        <dbReference type="Proteomes" id="UP000033924"/>
    </source>
</evidence>
<reference evidence="2 3" key="1">
    <citation type="submission" date="2015-01" db="EMBL/GenBank/DDBJ databases">
        <title>Erwinia tracheiphila.</title>
        <authorList>
            <person name="Shapiro L.R."/>
        </authorList>
    </citation>
    <scope>NUCLEOTIDE SEQUENCE [LARGE SCALE GENOMIC DNA]</scope>
    <source>
        <strain evidence="2 3">BuffGH</strain>
    </source>
</reference>
<keyword evidence="3" id="KW-1185">Reference proteome</keyword>
<dbReference type="EMBL" id="JXNU01000003">
    <property type="protein sequence ID" value="KKF35216.1"/>
    <property type="molecule type" value="Genomic_DNA"/>
</dbReference>
<evidence type="ECO:0000313" key="1">
    <source>
        <dbReference type="EMBL" id="AXF76478.1"/>
    </source>
</evidence>
<evidence type="ECO:0000313" key="2">
    <source>
        <dbReference type="EMBL" id="KKF35216.1"/>
    </source>
</evidence>
<proteinExistence type="predicted"/>
<reference evidence="1 4" key="2">
    <citation type="submission" date="2016-01" db="EMBL/GenBank/DDBJ databases">
        <authorList>
            <person name="Oliw E.H."/>
        </authorList>
    </citation>
    <scope>NUCLEOTIDE SEQUENCE [LARGE SCALE GENOMIC DNA]</scope>
    <source>
        <strain evidence="1 4">MDcuke</strain>
    </source>
</reference>
<accession>A0A0M2KDX8</accession>
<dbReference type="Proteomes" id="UP000033924">
    <property type="component" value="Unassembled WGS sequence"/>
</dbReference>
<name>A0A0M2KDX8_9GAMM</name>
<gene>
    <name evidence="1" type="ORF">AV903_11205</name>
    <name evidence="2" type="ORF">SY86_06915</name>
</gene>
<evidence type="ECO:0000313" key="4">
    <source>
        <dbReference type="Proteomes" id="UP000264980"/>
    </source>
</evidence>
<sequence>MQFHQNGGKHVSLYGGDIRAVNYLINIPARPFLPITPDGQLIPPAMEAVNRVLVSKFVKK</sequence>